<feature type="compositionally biased region" description="Basic residues" evidence="4">
    <location>
        <begin position="7"/>
        <end position="22"/>
    </location>
</feature>
<dbReference type="PANTHER" id="PTHR25465">
    <property type="entry name" value="B-BOX DOMAIN CONTAINING"/>
    <property type="match status" value="1"/>
</dbReference>
<evidence type="ECO:0000256" key="3">
    <source>
        <dbReference type="ARBA" id="ARBA00022833"/>
    </source>
</evidence>
<evidence type="ECO:0000256" key="4">
    <source>
        <dbReference type="SAM" id="MobiDB-lite"/>
    </source>
</evidence>
<keyword evidence="2" id="KW-0863">Zinc-finger</keyword>
<dbReference type="Proteomes" id="UP001174136">
    <property type="component" value="Unassembled WGS sequence"/>
</dbReference>
<feature type="region of interest" description="Disordered" evidence="4">
    <location>
        <begin position="1"/>
        <end position="22"/>
    </location>
</feature>
<dbReference type="EMBL" id="JAOPHQ010000888">
    <property type="protein sequence ID" value="KAK0152824.1"/>
    <property type="molecule type" value="Genomic_DNA"/>
</dbReference>
<keyword evidence="6" id="KW-1185">Reference proteome</keyword>
<dbReference type="AlphaFoldDB" id="A0AA47N6N8"/>
<organism evidence="5 6">
    <name type="scientific">Merluccius polli</name>
    <name type="common">Benguela hake</name>
    <name type="synonym">Merluccius cadenati</name>
    <dbReference type="NCBI Taxonomy" id="89951"/>
    <lineage>
        <taxon>Eukaryota</taxon>
        <taxon>Metazoa</taxon>
        <taxon>Chordata</taxon>
        <taxon>Craniata</taxon>
        <taxon>Vertebrata</taxon>
        <taxon>Euteleostomi</taxon>
        <taxon>Actinopterygii</taxon>
        <taxon>Neopterygii</taxon>
        <taxon>Teleostei</taxon>
        <taxon>Neoteleostei</taxon>
        <taxon>Acanthomorphata</taxon>
        <taxon>Zeiogadaria</taxon>
        <taxon>Gadariae</taxon>
        <taxon>Gadiformes</taxon>
        <taxon>Gadoidei</taxon>
        <taxon>Merlucciidae</taxon>
        <taxon>Merluccius</taxon>
    </lineage>
</organism>
<accession>A0AA47N6N8</accession>
<sequence>MKEPHIHMHRTPKYTQLKHKKPRNPCVEPGEVPCDVCTGTQLKTVKSCLVCFVSYCHNHLEPHQTVARLKKHLLVEPMDHLEDGCFCTEMDHKTHPVVPLKEEYEVKMVQLGKIESEVQQMIHQRDNERFRRTTTQSNAVKQMQTEI</sequence>
<protein>
    <submittedName>
        <fullName evidence="5">Tripartite motif-containing protein 29</fullName>
    </submittedName>
</protein>
<dbReference type="InterPro" id="IPR051051">
    <property type="entry name" value="E3_ubiq-ligase_TRIM/RNF"/>
</dbReference>
<keyword evidence="1" id="KW-0479">Metal-binding</keyword>
<name>A0AA47N6N8_MERPO</name>
<proteinExistence type="predicted"/>
<dbReference type="PANTHER" id="PTHR25465:SF32">
    <property type="entry name" value="BLOODTHIRSTY-RELATED GENE FAMILY, MEMBER 16 ISOFORM X1-RELATED"/>
    <property type="match status" value="1"/>
</dbReference>
<evidence type="ECO:0000313" key="6">
    <source>
        <dbReference type="Proteomes" id="UP001174136"/>
    </source>
</evidence>
<gene>
    <name evidence="5" type="primary">TRIM29</name>
    <name evidence="5" type="ORF">N1851_005637</name>
</gene>
<evidence type="ECO:0000256" key="1">
    <source>
        <dbReference type="ARBA" id="ARBA00022723"/>
    </source>
</evidence>
<evidence type="ECO:0000256" key="2">
    <source>
        <dbReference type="ARBA" id="ARBA00022771"/>
    </source>
</evidence>
<dbReference type="Gene3D" id="4.10.830.40">
    <property type="match status" value="1"/>
</dbReference>
<keyword evidence="3" id="KW-0862">Zinc</keyword>
<reference evidence="5" key="1">
    <citation type="journal article" date="2023" name="Front. Mar. Sci.">
        <title>A new Merluccius polli reference genome to investigate the effects of global change in West African waters.</title>
        <authorList>
            <person name="Mateo J.L."/>
            <person name="Blanco-Fernandez C."/>
            <person name="Garcia-Vazquez E."/>
            <person name="Machado-Schiaffino G."/>
        </authorList>
    </citation>
    <scope>NUCLEOTIDE SEQUENCE</scope>
    <source>
        <strain evidence="5">C29</strain>
        <tissue evidence="5">Fin</tissue>
    </source>
</reference>
<dbReference type="GO" id="GO:0008270">
    <property type="term" value="F:zinc ion binding"/>
    <property type="evidence" value="ECO:0007669"/>
    <property type="project" value="UniProtKB-KW"/>
</dbReference>
<evidence type="ECO:0000313" key="5">
    <source>
        <dbReference type="EMBL" id="KAK0152824.1"/>
    </source>
</evidence>
<comment type="caution">
    <text evidence="5">The sequence shown here is derived from an EMBL/GenBank/DDBJ whole genome shotgun (WGS) entry which is preliminary data.</text>
</comment>